<evidence type="ECO:0000313" key="1">
    <source>
        <dbReference type="EMBL" id="GMI19463.1"/>
    </source>
</evidence>
<accession>A0A9W7L0K9</accession>
<reference evidence="2" key="1">
    <citation type="journal article" date="2023" name="Commun. Biol.">
        <title>Genome analysis of Parmales, the sister group of diatoms, reveals the evolutionary specialization of diatoms from phago-mixotrophs to photoautotrophs.</title>
        <authorList>
            <person name="Ban H."/>
            <person name="Sato S."/>
            <person name="Yoshikawa S."/>
            <person name="Yamada K."/>
            <person name="Nakamura Y."/>
            <person name="Ichinomiya M."/>
            <person name="Sato N."/>
            <person name="Blanc-Mathieu R."/>
            <person name="Endo H."/>
            <person name="Kuwata A."/>
            <person name="Ogata H."/>
        </authorList>
    </citation>
    <scope>NUCLEOTIDE SEQUENCE [LARGE SCALE GENOMIC DNA]</scope>
</reference>
<keyword evidence="2" id="KW-1185">Reference proteome</keyword>
<organism evidence="1 2">
    <name type="scientific">Triparma columacea</name>
    <dbReference type="NCBI Taxonomy" id="722753"/>
    <lineage>
        <taxon>Eukaryota</taxon>
        <taxon>Sar</taxon>
        <taxon>Stramenopiles</taxon>
        <taxon>Ochrophyta</taxon>
        <taxon>Bolidophyceae</taxon>
        <taxon>Parmales</taxon>
        <taxon>Triparmaceae</taxon>
        <taxon>Triparma</taxon>
    </lineage>
</organism>
<sequence>MSSPFLPPRPNVYEIHSRALYLTIPVPLSLCMSLTAPPCSPDLHNGEAFISICIDDLHSLQSYLFGNIYAPTNMGGYMTKLNLLVTSPVPSQTSPVHGYQILSLDFEKGVAGFVKRLGALVTQKVPSYGGVTYRSTLGKAGRTRTADNMAAGSDLNVSMSSSSGTSLVNVKGKLRPLNSKEATFASFVVSRPHKFLHQNKTTMAWSMWGDGWSSPTEGIMAVDLTACDVTGILEREFGSENFRKFFPEGMDVSKVKAILQPEYTLVDLHNTTLKSK</sequence>
<comment type="caution">
    <text evidence="1">The sequence shown here is derived from an EMBL/GenBank/DDBJ whole genome shotgun (WGS) entry which is preliminary data.</text>
</comment>
<dbReference type="AlphaFoldDB" id="A0A9W7L0K9"/>
<name>A0A9W7L0K9_9STRA</name>
<evidence type="ECO:0000313" key="2">
    <source>
        <dbReference type="Proteomes" id="UP001165065"/>
    </source>
</evidence>
<proteinExistence type="predicted"/>
<dbReference type="Proteomes" id="UP001165065">
    <property type="component" value="Unassembled WGS sequence"/>
</dbReference>
<protein>
    <submittedName>
        <fullName evidence="1">Uncharacterized protein</fullName>
    </submittedName>
</protein>
<gene>
    <name evidence="1" type="ORF">TrCOL_g3380</name>
</gene>
<dbReference type="EMBL" id="BRYA01000495">
    <property type="protein sequence ID" value="GMI19463.1"/>
    <property type="molecule type" value="Genomic_DNA"/>
</dbReference>
<dbReference type="OrthoDB" id="193059at2759"/>